<evidence type="ECO:0000313" key="10">
    <source>
        <dbReference type="Proteomes" id="UP000095431"/>
    </source>
</evidence>
<evidence type="ECO:0000259" key="4">
    <source>
        <dbReference type="Pfam" id="PF25984"/>
    </source>
</evidence>
<feature type="region of interest" description="Disordered" evidence="2">
    <location>
        <begin position="418"/>
        <end position="492"/>
    </location>
</feature>
<feature type="compositionally biased region" description="Low complexity" evidence="2">
    <location>
        <begin position="209"/>
        <end position="226"/>
    </location>
</feature>
<dbReference type="RefSeq" id="WP_020994015.1">
    <property type="nucleotide sequence ID" value="NZ_AP031426.1"/>
</dbReference>
<evidence type="ECO:0000313" key="6">
    <source>
        <dbReference type="EMBL" id="CUO33510.1"/>
    </source>
</evidence>
<reference evidence="12 13" key="2">
    <citation type="journal article" date="2019" name="Nat. Med.">
        <title>A library of human gut bacterial isolates paired with longitudinal multiomics data enables mechanistic microbiome research.</title>
        <authorList>
            <person name="Poyet M."/>
            <person name="Groussin M."/>
            <person name="Gibbons S.M."/>
            <person name="Avila-Pacheco J."/>
            <person name="Jiang X."/>
            <person name="Kearney S.M."/>
            <person name="Perrotta A.R."/>
            <person name="Berdy B."/>
            <person name="Zhao S."/>
            <person name="Lieberman T.D."/>
            <person name="Swanson P.K."/>
            <person name="Smith M."/>
            <person name="Roesemann S."/>
            <person name="Alexander J.E."/>
            <person name="Rich S.A."/>
            <person name="Livny J."/>
            <person name="Vlamakis H."/>
            <person name="Clish C."/>
            <person name="Bullock K."/>
            <person name="Deik A."/>
            <person name="Scott J."/>
            <person name="Pierce K.A."/>
            <person name="Xavier R.J."/>
            <person name="Alm E.J."/>
        </authorList>
    </citation>
    <scope>NUCLEOTIDE SEQUENCE [LARGE SCALE GENOMIC DNA]</scope>
    <source>
        <strain evidence="7 13">BIOML-A1</strain>
        <strain evidence="8 12">BIOML-A12</strain>
    </source>
</reference>
<dbReference type="Proteomes" id="UP000477285">
    <property type="component" value="Unassembled WGS sequence"/>
</dbReference>
<keyword evidence="3" id="KW-0472">Membrane</keyword>
<dbReference type="PANTHER" id="PTHR30469:SF33">
    <property type="entry name" value="SLR1207 PROTEIN"/>
    <property type="match status" value="1"/>
</dbReference>
<feature type="compositionally biased region" description="Basic and acidic residues" evidence="2">
    <location>
        <begin position="161"/>
        <end position="173"/>
    </location>
</feature>
<keyword evidence="3" id="KW-0812">Transmembrane</keyword>
<dbReference type="Proteomes" id="UP000477156">
    <property type="component" value="Unassembled WGS sequence"/>
</dbReference>
<reference evidence="9 11" key="3">
    <citation type="submission" date="2019-07" db="EMBL/GenBank/DDBJ databases">
        <authorList>
            <person name="Chang H.-W."/>
            <person name="Raman A."/>
            <person name="Venkatesh S."/>
            <person name="Gehrig J."/>
        </authorList>
    </citation>
    <scope>NUCLEOTIDE SEQUENCE [LARGE SCALE GENOMIC DNA]</scope>
    <source>
        <strain evidence="9">Blautia_wexlerae_LFYP_14</strain>
    </source>
</reference>
<evidence type="ECO:0000256" key="2">
    <source>
        <dbReference type="SAM" id="MobiDB-lite"/>
    </source>
</evidence>
<dbReference type="InterPro" id="IPR058636">
    <property type="entry name" value="Beta-barrel_YknX"/>
</dbReference>
<dbReference type="AlphaFoldDB" id="A0A174ECA2"/>
<evidence type="ECO:0000313" key="11">
    <source>
        <dbReference type="Proteomes" id="UP000366766"/>
    </source>
</evidence>
<dbReference type="EMBL" id="CYZN01000016">
    <property type="protein sequence ID" value="CUO33510.1"/>
    <property type="molecule type" value="Genomic_DNA"/>
</dbReference>
<evidence type="ECO:0000313" key="13">
    <source>
        <dbReference type="Proteomes" id="UP000477285"/>
    </source>
</evidence>
<feature type="compositionally biased region" description="Acidic residues" evidence="2">
    <location>
        <begin position="437"/>
        <end position="475"/>
    </location>
</feature>
<dbReference type="EMBL" id="WWVQ01000033">
    <property type="protein sequence ID" value="MZL34149.1"/>
    <property type="molecule type" value="Genomic_DNA"/>
</dbReference>
<dbReference type="Gene3D" id="1.10.287.470">
    <property type="entry name" value="Helix hairpin bin"/>
    <property type="match status" value="1"/>
</dbReference>
<dbReference type="GO" id="GO:0015562">
    <property type="term" value="F:efflux transmembrane transporter activity"/>
    <property type="evidence" value="ECO:0007669"/>
    <property type="project" value="TreeGrafter"/>
</dbReference>
<evidence type="ECO:0000256" key="3">
    <source>
        <dbReference type="SAM" id="Phobius"/>
    </source>
</evidence>
<protein>
    <submittedName>
        <fullName evidence="7">Biotin/lipoyl-binding protein</fullName>
    </submittedName>
    <submittedName>
        <fullName evidence="9">Efflux system component YknX</fullName>
    </submittedName>
    <submittedName>
        <fullName evidence="6">Multidrug resistance protein MdtN</fullName>
    </submittedName>
</protein>
<feature type="domain" description="YknX-like barrel-sandwich hybrid" evidence="4">
    <location>
        <begin position="69"/>
        <end position="202"/>
    </location>
</feature>
<dbReference type="SUPFAM" id="SSF111369">
    <property type="entry name" value="HlyD-like secretion proteins"/>
    <property type="match status" value="1"/>
</dbReference>
<dbReference type="Gene3D" id="2.40.50.100">
    <property type="match status" value="1"/>
</dbReference>
<feature type="coiled-coil region" evidence="1">
    <location>
        <begin position="100"/>
        <end position="141"/>
    </location>
</feature>
<evidence type="ECO:0000256" key="1">
    <source>
        <dbReference type="SAM" id="Coils"/>
    </source>
</evidence>
<sequence length="492" mass="53590">MKKRIIIVLGILIAAGGIGTGVWYHFKGNGQSGTGDSIVYVSKVSVITGSETTAVNRFAGVVEPQKTVNVKIESGRKVKEVEVKTGEEVKAGQLLFEYDLSSIEDDLKQAQLDLDRLKNEQISLTEQIATLEAEKKKAKAEDQLSYTIEIETNKMNLKKNEYSQKSKQSEIDKLQSATQNTEVRSEIDGVIQKIDTSKMTSDDGDSVDDSSAMDSSMSSGDGSSDSSAFITILSTGAYRVKGKVNEQNRDSIVPGEAVIIRSRVDSSKTWKGTMGSVDVNNGTSDDSSNDMYMGMASTSSDDQTTSTSYPFYVELDSSENLMLGQHVYIERDIGQDEKKDGLWLSDYYILDTDTNEPYVWAASDKNRLEKRYVTLGEHDDDLGEYKIVEGLTKKDAIAFPTAALEEGEKTEIGDLAQTMSGGADGITDMDADHGNMDDEQPDSADGEAYTDPDMEEGSEDDSSDDSIDPNEELVPIDEAPGMSAGEDVEGIE</sequence>
<dbReference type="EMBL" id="CABHOF010000004">
    <property type="protein sequence ID" value="VUX62623.1"/>
    <property type="molecule type" value="Genomic_DNA"/>
</dbReference>
<proteinExistence type="predicted"/>
<dbReference type="PANTHER" id="PTHR30469">
    <property type="entry name" value="MULTIDRUG RESISTANCE PROTEIN MDTA"/>
    <property type="match status" value="1"/>
</dbReference>
<dbReference type="EMBL" id="WWVF01000003">
    <property type="protein sequence ID" value="MZS87953.1"/>
    <property type="molecule type" value="Genomic_DNA"/>
</dbReference>
<organism evidence="6 10">
    <name type="scientific">Blautia wexlerae</name>
    <dbReference type="NCBI Taxonomy" id="418240"/>
    <lineage>
        <taxon>Bacteria</taxon>
        <taxon>Bacillati</taxon>
        <taxon>Bacillota</taxon>
        <taxon>Clostridia</taxon>
        <taxon>Lachnospirales</taxon>
        <taxon>Lachnospiraceae</taxon>
        <taxon>Blautia</taxon>
    </lineage>
</organism>
<dbReference type="InterPro" id="IPR058639">
    <property type="entry name" value="BSH_YknX-like"/>
</dbReference>
<name>A0A174ECA2_9FIRM</name>
<keyword evidence="3" id="KW-1133">Transmembrane helix</keyword>
<evidence type="ECO:0000259" key="5">
    <source>
        <dbReference type="Pfam" id="PF25990"/>
    </source>
</evidence>
<keyword evidence="1" id="KW-0175">Coiled coil</keyword>
<feature type="domain" description="YknX-like beta-barrel" evidence="5">
    <location>
        <begin position="239"/>
        <end position="330"/>
    </location>
</feature>
<dbReference type="Proteomes" id="UP000095431">
    <property type="component" value="Unassembled WGS sequence"/>
</dbReference>
<reference evidence="6 10" key="1">
    <citation type="submission" date="2015-09" db="EMBL/GenBank/DDBJ databases">
        <authorList>
            <consortium name="Pathogen Informatics"/>
        </authorList>
    </citation>
    <scope>NUCLEOTIDE SEQUENCE [LARGE SCALE GENOMIC DNA]</scope>
    <source>
        <strain evidence="6 10">2789STDY5834863</strain>
    </source>
</reference>
<evidence type="ECO:0000313" key="7">
    <source>
        <dbReference type="EMBL" id="MZL34149.1"/>
    </source>
</evidence>
<gene>
    <name evidence="9" type="primary">yknX</name>
    <name evidence="9" type="ORF">BWLFYP14_00506</name>
    <name evidence="6" type="ORF">ERS852478_02511</name>
    <name evidence="8" type="ORF">GT712_02300</name>
    <name evidence="7" type="ORF">GT728_13285</name>
</gene>
<dbReference type="eggNOG" id="COG0845">
    <property type="taxonomic scope" value="Bacteria"/>
</dbReference>
<dbReference type="Pfam" id="PF25984">
    <property type="entry name" value="BSH_YknX"/>
    <property type="match status" value="1"/>
</dbReference>
<dbReference type="GO" id="GO:1990281">
    <property type="term" value="C:efflux pump complex"/>
    <property type="evidence" value="ECO:0007669"/>
    <property type="project" value="TreeGrafter"/>
</dbReference>
<dbReference type="Proteomes" id="UP000366766">
    <property type="component" value="Unassembled WGS sequence"/>
</dbReference>
<feature type="region of interest" description="Disordered" evidence="2">
    <location>
        <begin position="161"/>
        <end position="226"/>
    </location>
</feature>
<accession>A0A174ECA2</accession>
<evidence type="ECO:0000313" key="8">
    <source>
        <dbReference type="EMBL" id="MZS87953.1"/>
    </source>
</evidence>
<dbReference type="Pfam" id="PF25990">
    <property type="entry name" value="Beta-barrel_YknX"/>
    <property type="match status" value="1"/>
</dbReference>
<feature type="transmembrane region" description="Helical" evidence="3">
    <location>
        <begin position="5"/>
        <end position="26"/>
    </location>
</feature>
<evidence type="ECO:0000313" key="12">
    <source>
        <dbReference type="Proteomes" id="UP000477156"/>
    </source>
</evidence>
<dbReference type="Gene3D" id="2.40.420.20">
    <property type="match status" value="1"/>
</dbReference>
<evidence type="ECO:0000313" key="9">
    <source>
        <dbReference type="EMBL" id="VUX62623.1"/>
    </source>
</evidence>
<keyword evidence="11" id="KW-1185">Reference proteome</keyword>